<organism evidence="2 3">
    <name type="scientific">Vitis vinifera</name>
    <name type="common">Grape</name>
    <dbReference type="NCBI Taxonomy" id="29760"/>
    <lineage>
        <taxon>Eukaryota</taxon>
        <taxon>Viridiplantae</taxon>
        <taxon>Streptophyta</taxon>
        <taxon>Embryophyta</taxon>
        <taxon>Tracheophyta</taxon>
        <taxon>Spermatophyta</taxon>
        <taxon>Magnoliopsida</taxon>
        <taxon>eudicotyledons</taxon>
        <taxon>Gunneridae</taxon>
        <taxon>Pentapetalae</taxon>
        <taxon>rosids</taxon>
        <taxon>Vitales</taxon>
        <taxon>Vitaceae</taxon>
        <taxon>Viteae</taxon>
        <taxon>Vitis</taxon>
    </lineage>
</organism>
<dbReference type="InterPro" id="IPR040305">
    <property type="entry name" value="At1g75730-like"/>
</dbReference>
<gene>
    <name evidence="2" type="ORF">VitviT2T_010301</name>
</gene>
<proteinExistence type="predicted"/>
<reference evidence="2 3" key="1">
    <citation type="journal article" date="2023" name="Hortic Res">
        <title>The complete reference genome for grapevine (Vitis vinifera L.) genetics and breeding.</title>
        <authorList>
            <person name="Shi X."/>
            <person name="Cao S."/>
            <person name="Wang X."/>
            <person name="Huang S."/>
            <person name="Wang Y."/>
            <person name="Liu Z."/>
            <person name="Liu W."/>
            <person name="Leng X."/>
            <person name="Peng Y."/>
            <person name="Wang N."/>
            <person name="Wang Y."/>
            <person name="Ma Z."/>
            <person name="Xu X."/>
            <person name="Zhang F."/>
            <person name="Xue H."/>
            <person name="Zhong H."/>
            <person name="Wang Y."/>
            <person name="Zhang K."/>
            <person name="Velt A."/>
            <person name="Avia K."/>
            <person name="Holtgrawe D."/>
            <person name="Grimplet J."/>
            <person name="Matus J.T."/>
            <person name="Ware D."/>
            <person name="Wu X."/>
            <person name="Wang H."/>
            <person name="Liu C."/>
            <person name="Fang Y."/>
            <person name="Rustenholz C."/>
            <person name="Cheng Z."/>
            <person name="Xiao H."/>
            <person name="Zhou Y."/>
        </authorList>
    </citation>
    <scope>NUCLEOTIDE SEQUENCE [LARGE SCALE GENOMIC DNA]</scope>
    <source>
        <strain evidence="3">cv. Pinot noir / PN40024</strain>
        <tissue evidence="2">Leaf</tissue>
    </source>
</reference>
<feature type="region of interest" description="Disordered" evidence="1">
    <location>
        <begin position="240"/>
        <end position="289"/>
    </location>
</feature>
<feature type="compositionally biased region" description="Low complexity" evidence="1">
    <location>
        <begin position="256"/>
        <end position="269"/>
    </location>
</feature>
<feature type="region of interest" description="Disordered" evidence="1">
    <location>
        <begin position="77"/>
        <end position="101"/>
    </location>
</feature>
<evidence type="ECO:0000313" key="3">
    <source>
        <dbReference type="Proteomes" id="UP001227230"/>
    </source>
</evidence>
<sequence length="439" mass="48882">MFFLSLIEHTLQLRPHLLDLPINEAVKGEFESLFLDKKHGGSDWSQKQPISGSITKEEEEAVETLYTLVGMFPNSDKTDNKGELVGESSESKHSTLPEARESPAPTLVSYYQRHTVKDSTKMDLDNALSLRFSFVIEISKHLRDSEKCLVTKVIVNLGLCISVYDMRSIDCGFVFPRDAKIDDFERLRPEELNQQNIEALVAENNLERVKERSVHSKETPQFMSGAQSLENITSKGTAETGSAVSFSDDEDLSQLSGSKSTTKGRSSSSATFKYSHDASEHGKGKKGKRKTITEAVFCGDSGQVPHSRMIDLLPSFLQNCISSVEVDDWSQKQPISGSITKEEEEAVETLYTLVGMFPNSDKTDNKGELVGESSESKHSTLPEARESPAPTLVSYYQRHTVKDSTKMIWYYGQACHQQGCLGQQFMALPCILLLELKLG</sequence>
<feature type="region of interest" description="Disordered" evidence="1">
    <location>
        <begin position="362"/>
        <end position="386"/>
    </location>
</feature>
<evidence type="ECO:0000313" key="2">
    <source>
        <dbReference type="EMBL" id="WJZ91205.1"/>
    </source>
</evidence>
<evidence type="ECO:0000256" key="1">
    <source>
        <dbReference type="SAM" id="MobiDB-lite"/>
    </source>
</evidence>
<dbReference type="PANTHER" id="PTHR34792">
    <property type="entry name" value="OS02G0121500 PROTEIN"/>
    <property type="match status" value="1"/>
</dbReference>
<dbReference type="PANTHER" id="PTHR34792:SF1">
    <property type="entry name" value="OS02G0121500 PROTEIN"/>
    <property type="match status" value="1"/>
</dbReference>
<dbReference type="Proteomes" id="UP001227230">
    <property type="component" value="Chromosome 7"/>
</dbReference>
<accession>A0ABY9CAN1</accession>
<protein>
    <submittedName>
        <fullName evidence="2">Uncharacterized protein</fullName>
    </submittedName>
</protein>
<name>A0ABY9CAN1_VITVI</name>
<keyword evidence="3" id="KW-1185">Reference proteome</keyword>
<dbReference type="EMBL" id="CP126654">
    <property type="protein sequence ID" value="WJZ91205.1"/>
    <property type="molecule type" value="Genomic_DNA"/>
</dbReference>